<gene>
    <name evidence="1" type="ORF">Q8A70_24070</name>
</gene>
<accession>A0ABU0YSV2</accession>
<name>A0ABU0YSV2_9PROT</name>
<keyword evidence="2" id="KW-1185">Reference proteome</keyword>
<dbReference type="RefSeq" id="WP_379960484.1">
    <property type="nucleotide sequence ID" value="NZ_JAUYVI010000007.1"/>
</dbReference>
<evidence type="ECO:0000313" key="2">
    <source>
        <dbReference type="Proteomes" id="UP001230156"/>
    </source>
</evidence>
<reference evidence="2" key="1">
    <citation type="submission" date="2023-08" db="EMBL/GenBank/DDBJ databases">
        <title>Rhodospirillaceae gen. nov., a novel taxon isolated from the Yangtze River Yuezi River estuary sludge.</title>
        <authorList>
            <person name="Ruan L."/>
        </authorList>
    </citation>
    <scope>NUCLEOTIDE SEQUENCE [LARGE SCALE GENOMIC DNA]</scope>
    <source>
        <strain evidence="2">R-7</strain>
    </source>
</reference>
<evidence type="ECO:0008006" key="3">
    <source>
        <dbReference type="Google" id="ProtNLM"/>
    </source>
</evidence>
<proteinExistence type="predicted"/>
<dbReference type="EMBL" id="JAUYVI010000007">
    <property type="protein sequence ID" value="MDQ7250787.1"/>
    <property type="molecule type" value="Genomic_DNA"/>
</dbReference>
<organism evidence="1 2">
    <name type="scientific">Dongia sedimenti</name>
    <dbReference type="NCBI Taxonomy" id="3064282"/>
    <lineage>
        <taxon>Bacteria</taxon>
        <taxon>Pseudomonadati</taxon>
        <taxon>Pseudomonadota</taxon>
        <taxon>Alphaproteobacteria</taxon>
        <taxon>Rhodospirillales</taxon>
        <taxon>Dongiaceae</taxon>
        <taxon>Dongia</taxon>
    </lineage>
</organism>
<sequence>MPSVSFSHREPAAGTDRARVSDGEIFVDPVARREIEAGHEPLWGQFLRTWESLAAAKGRYPARAEIDPTALGVRLLPNVFLVDVVPTPGRTAPRFRFRLLGQAIIDREPTRSGDYLDQIGVTADTTALEQHYAACLDGKVWIRDASLAWNDPRGGYLRYRVMMLPLSDDGVTVSHLIGLALYEF</sequence>
<comment type="caution">
    <text evidence="1">The sequence shown here is derived from an EMBL/GenBank/DDBJ whole genome shotgun (WGS) entry which is preliminary data.</text>
</comment>
<dbReference type="Proteomes" id="UP001230156">
    <property type="component" value="Unassembled WGS sequence"/>
</dbReference>
<evidence type="ECO:0000313" key="1">
    <source>
        <dbReference type="EMBL" id="MDQ7250787.1"/>
    </source>
</evidence>
<protein>
    <recommendedName>
        <fullName evidence="3">PAS domain-containing protein</fullName>
    </recommendedName>
</protein>